<evidence type="ECO:0000313" key="3">
    <source>
        <dbReference type="Proteomes" id="UP000255355"/>
    </source>
</evidence>
<dbReference type="PROSITE" id="PS50943">
    <property type="entry name" value="HTH_CROC1"/>
    <property type="match status" value="1"/>
</dbReference>
<dbReference type="SUPFAM" id="SSF47413">
    <property type="entry name" value="lambda repressor-like DNA-binding domains"/>
    <property type="match status" value="1"/>
</dbReference>
<dbReference type="CDD" id="cd00093">
    <property type="entry name" value="HTH_XRE"/>
    <property type="match status" value="1"/>
</dbReference>
<dbReference type="AlphaFoldDB" id="A0A370H4C4"/>
<dbReference type="RefSeq" id="WP_084519680.1">
    <property type="nucleotide sequence ID" value="NZ_QQAZ01000005.1"/>
</dbReference>
<dbReference type="InterPro" id="IPR010982">
    <property type="entry name" value="Lambda_DNA-bd_dom_sf"/>
</dbReference>
<dbReference type="Proteomes" id="UP000255355">
    <property type="component" value="Unassembled WGS sequence"/>
</dbReference>
<proteinExistence type="predicted"/>
<dbReference type="GO" id="GO:0003677">
    <property type="term" value="F:DNA binding"/>
    <property type="evidence" value="ECO:0007669"/>
    <property type="project" value="InterPro"/>
</dbReference>
<dbReference type="InterPro" id="IPR001387">
    <property type="entry name" value="Cro/C1-type_HTH"/>
</dbReference>
<name>A0A370H4C4_9NOCA</name>
<accession>A0A370H4C4</accession>
<dbReference type="SMART" id="SM00530">
    <property type="entry name" value="HTH_XRE"/>
    <property type="match status" value="1"/>
</dbReference>
<dbReference type="EMBL" id="QQAZ01000005">
    <property type="protein sequence ID" value="RDI50897.1"/>
    <property type="molecule type" value="Genomic_DNA"/>
</dbReference>
<organism evidence="2 3">
    <name type="scientific">Nocardia mexicana</name>
    <dbReference type="NCBI Taxonomy" id="279262"/>
    <lineage>
        <taxon>Bacteria</taxon>
        <taxon>Bacillati</taxon>
        <taxon>Actinomycetota</taxon>
        <taxon>Actinomycetes</taxon>
        <taxon>Mycobacteriales</taxon>
        <taxon>Nocardiaceae</taxon>
        <taxon>Nocardia</taxon>
    </lineage>
</organism>
<evidence type="ECO:0000259" key="1">
    <source>
        <dbReference type="PROSITE" id="PS50943"/>
    </source>
</evidence>
<reference evidence="2 3" key="1">
    <citation type="submission" date="2018-07" db="EMBL/GenBank/DDBJ databases">
        <title>Genomic Encyclopedia of Type Strains, Phase IV (KMG-IV): sequencing the most valuable type-strain genomes for metagenomic binning, comparative biology and taxonomic classification.</title>
        <authorList>
            <person name="Goeker M."/>
        </authorList>
    </citation>
    <scope>NUCLEOTIDE SEQUENCE [LARGE SCALE GENOMIC DNA]</scope>
    <source>
        <strain evidence="2 3">DSM 44952</strain>
    </source>
</reference>
<feature type="domain" description="HTH cro/C1-type" evidence="1">
    <location>
        <begin position="11"/>
        <end position="59"/>
    </location>
</feature>
<comment type="caution">
    <text evidence="2">The sequence shown here is derived from an EMBL/GenBank/DDBJ whole genome shotgun (WGS) entry which is preliminary data.</text>
</comment>
<keyword evidence="3" id="KW-1185">Reference proteome</keyword>
<protein>
    <submittedName>
        <fullName evidence="2">Helix-turn-helix protein</fullName>
    </submittedName>
</protein>
<sequence>MEPDPVTGARLRAAREAAGLSLSALSARTYLSKPLLGMLETGQRRIRPEHIAAYVSALGPGSLVFTEAADGEQAAAEWLRRVAVSDVGGDTLDRLEMAVDELAAGYPTIPPDDLLVQIRAHLGYAARLLDGKKTLTQHRRLLVAVGWLSLLASTCHIDLGELPAAAARGHLAWDLAAEAEHPEISAWCLETRAWQQLTDGRFVAAAELSRAAQAIAPEGSSAFIQATAQEGRASARLGDSEGTYGALRRVARLVSGWPMPDRPEHHFHYDPAKSDAYVATTLAWLGDPAAESYARHVLADLAAAPSARPRRIASANLDLGLALAAADKPDEAADVALAAVTSGRLVPSNYWRMSEVVTHIASRDQADAATVREAFHDTYLNQGSVGRVQRSRIRPLTIARPVRGGLQP</sequence>
<dbReference type="STRING" id="1210089.GCA_001613165_03222"/>
<dbReference type="Gene3D" id="1.10.260.40">
    <property type="entry name" value="lambda repressor-like DNA-binding domains"/>
    <property type="match status" value="1"/>
</dbReference>
<evidence type="ECO:0000313" key="2">
    <source>
        <dbReference type="EMBL" id="RDI50897.1"/>
    </source>
</evidence>
<dbReference type="Pfam" id="PF13560">
    <property type="entry name" value="HTH_31"/>
    <property type="match status" value="1"/>
</dbReference>
<gene>
    <name evidence="2" type="ORF">DFR68_105374</name>
</gene>